<evidence type="ECO:0000313" key="4">
    <source>
        <dbReference type="Proteomes" id="UP000244571"/>
    </source>
</evidence>
<proteinExistence type="predicted"/>
<dbReference type="InterPro" id="IPR006315">
    <property type="entry name" value="OM_autotransptr_brl_dom"/>
</dbReference>
<dbReference type="EMBL" id="CP028901">
    <property type="protein sequence ID" value="AWB32766.1"/>
    <property type="molecule type" value="Genomic_DNA"/>
</dbReference>
<dbReference type="GO" id="GO:0019867">
    <property type="term" value="C:outer membrane"/>
    <property type="evidence" value="ECO:0007669"/>
    <property type="project" value="InterPro"/>
</dbReference>
<dbReference type="SUPFAM" id="SSF103515">
    <property type="entry name" value="Autotransporter"/>
    <property type="match status" value="1"/>
</dbReference>
<protein>
    <recommendedName>
        <fullName evidence="2">Autotransporter domain-containing protein</fullName>
    </recommendedName>
</protein>
<dbReference type="InterPro" id="IPR043708">
    <property type="entry name" value="DUF5648"/>
</dbReference>
<dbReference type="AlphaFoldDB" id="A0A2R4XG26"/>
<dbReference type="InterPro" id="IPR005546">
    <property type="entry name" value="Autotransporte_beta"/>
</dbReference>
<evidence type="ECO:0000256" key="1">
    <source>
        <dbReference type="SAM" id="SignalP"/>
    </source>
</evidence>
<organism evidence="3 4">
    <name type="scientific">Orrella marina</name>
    <dbReference type="NCBI Taxonomy" id="2163011"/>
    <lineage>
        <taxon>Bacteria</taxon>
        <taxon>Pseudomonadati</taxon>
        <taxon>Pseudomonadota</taxon>
        <taxon>Betaproteobacteria</taxon>
        <taxon>Burkholderiales</taxon>
        <taxon>Alcaligenaceae</taxon>
        <taxon>Orrella</taxon>
    </lineage>
</organism>
<dbReference type="InterPro" id="IPR011050">
    <property type="entry name" value="Pectin_lyase_fold/virulence"/>
</dbReference>
<name>A0A2R4XG26_9BURK</name>
<evidence type="ECO:0000313" key="3">
    <source>
        <dbReference type="EMBL" id="AWB32766.1"/>
    </source>
</evidence>
<sequence>MSRLALIKLLSLAFLSMAQAQPDPTTFAAYIQLQRPVLINADLWTDRPEILAAGYGFEGIMGVPGLFNAGDLNLAIEAGAGVNMDWAGLDPVPPLRNLTSAASPIGVAAAGFGTYPLYADAMPIEVSWPLLPGTVAPENIAITLNTGETVNPVAAALNPNYDHNERHVVVVFGRFGNRLTPGTPGAVYPVNVSFVEGNSSMMAVGPNGPVSVTGLSRTSSNPYVAGPSLVGAKLNHFSPVGDSPPPALGGAFPNDAYTLYGDDAQYRLRLYTSGGFSPDGVSGFLPTDFEQSFRLHAVDANGNEVVITRTGVSYDLGVGKVQVVGLAEVGPPLESPIVEGQPDRAYYVEDHDNYFDIVLKGDEEAIRLLQWVEIPTSAEPGYTDIYNPGGPGRTPAPGVAYTKPALQQKFAIALSLDADGTISYAGQALADYDQDDDLPVVLRLRDPSGAETLTSSSIVAANLVDTGQDLVDIPFANEPDRPGVSDVKSYLNQKTGARIYTMDVGEQTALDNNPAWQDEGRIFGAFDRAWPGADAFYRFYDASTGQYFFNGNLNAVLQDADLGYQGIGWYAAQFVPQPAELSFSRSDSLVLTNFISARSKLLTQGSGALTLAAGGRFDGGVEVVNGQLMVNGPLSGGPLTVRPDGTLGGTGTIASASRIEGRLAPGGSPGTLTFLAPVTMATGSTLEIEVDGPGTGSGPGNYDRTVMLGSGNTFTTAGTVEVRLRGITPPASNNFTPTIGQRFAGIVTAQGGVLGGFDGLQQPGAGLPPGTRMDLLYAPQSIDLVVTPASYGNLGAAGITATDNENAVGSALDSFRPAAGIRPTGVAADFFPALATLPGNQIPGALASLSGEIYASVQSPMIENSTFVRNAVLDRMRGAFGGVAASRLAQQPYGLSAVAGSPGTTDLTRRGATGWAQAFGSWGQYSSNGNVTGLRSDTRGLFVGVDTPVGDAWQLGLAGGYSRTSVDLDSWSSSADIDSYSLGVYGGGSGMLLG</sequence>
<dbReference type="Proteomes" id="UP000244571">
    <property type="component" value="Chromosome"/>
</dbReference>
<reference evidence="3 4" key="1">
    <citation type="submission" date="2018-04" db="EMBL/GenBank/DDBJ databases">
        <title>Bordetella sp. HZ20 isolated from seawater.</title>
        <authorList>
            <person name="Sun C."/>
        </authorList>
    </citation>
    <scope>NUCLEOTIDE SEQUENCE [LARGE SCALE GENOMIC DNA]</scope>
    <source>
        <strain evidence="3 4">HZ20</strain>
    </source>
</reference>
<dbReference type="NCBIfam" id="TIGR01414">
    <property type="entry name" value="autotrans_barl"/>
    <property type="match status" value="1"/>
</dbReference>
<keyword evidence="4" id="KW-1185">Reference proteome</keyword>
<evidence type="ECO:0000259" key="2">
    <source>
        <dbReference type="PROSITE" id="PS51208"/>
    </source>
</evidence>
<dbReference type="OrthoDB" id="1393129at2"/>
<dbReference type="Pfam" id="PF03797">
    <property type="entry name" value="Autotransporter"/>
    <property type="match status" value="1"/>
</dbReference>
<feature type="signal peptide" evidence="1">
    <location>
        <begin position="1"/>
        <end position="20"/>
    </location>
</feature>
<feature type="domain" description="Autotransporter" evidence="2">
    <location>
        <begin position="907"/>
        <end position="994"/>
    </location>
</feature>
<keyword evidence="1" id="KW-0732">Signal</keyword>
<dbReference type="PROSITE" id="PS51208">
    <property type="entry name" value="AUTOTRANSPORTER"/>
    <property type="match status" value="1"/>
</dbReference>
<dbReference type="InterPro" id="IPR036709">
    <property type="entry name" value="Autotransporte_beta_dom_sf"/>
</dbReference>
<dbReference type="SUPFAM" id="SSF51126">
    <property type="entry name" value="Pectin lyase-like"/>
    <property type="match status" value="1"/>
</dbReference>
<feature type="chain" id="PRO_5015362076" description="Autotransporter domain-containing protein" evidence="1">
    <location>
        <begin position="21"/>
        <end position="994"/>
    </location>
</feature>
<dbReference type="Gene3D" id="2.40.128.130">
    <property type="entry name" value="Autotransporter beta-domain"/>
    <property type="match status" value="1"/>
</dbReference>
<accession>A0A2R4XG26</accession>
<gene>
    <name evidence="3" type="ORF">DBV39_02460</name>
</gene>
<dbReference type="KEGG" id="boz:DBV39_02460"/>
<dbReference type="Pfam" id="PF18885">
    <property type="entry name" value="DUF5648"/>
    <property type="match status" value="1"/>
</dbReference>
<dbReference type="RefSeq" id="WP_108620207.1">
    <property type="nucleotide sequence ID" value="NZ_CP028901.1"/>
</dbReference>